<evidence type="ECO:0000313" key="10">
    <source>
        <dbReference type="EMBL" id="KAF2017871.1"/>
    </source>
</evidence>
<evidence type="ECO:0000256" key="1">
    <source>
        <dbReference type="ARBA" id="ARBA00004141"/>
    </source>
</evidence>
<keyword evidence="4 7" id="KW-1133">Transmembrane helix</keyword>
<dbReference type="OrthoDB" id="2441642at2759"/>
<dbReference type="SUPFAM" id="SSF103473">
    <property type="entry name" value="MFS general substrate transporter"/>
    <property type="match status" value="1"/>
</dbReference>
<evidence type="ECO:0000259" key="9">
    <source>
        <dbReference type="PROSITE" id="PS50850"/>
    </source>
</evidence>
<dbReference type="InterPro" id="IPR001138">
    <property type="entry name" value="Zn2Cys6_DnaBD"/>
</dbReference>
<dbReference type="FunFam" id="1.20.1720.10:FF:000009">
    <property type="entry name" value="MFS multidrug transporter"/>
    <property type="match status" value="1"/>
</dbReference>
<dbReference type="AlphaFoldDB" id="A0A6A5XYT7"/>
<dbReference type="PANTHER" id="PTHR23502">
    <property type="entry name" value="MAJOR FACILITATOR SUPERFAMILY"/>
    <property type="match status" value="1"/>
</dbReference>
<feature type="transmembrane region" description="Helical" evidence="7">
    <location>
        <begin position="437"/>
        <end position="458"/>
    </location>
</feature>
<feature type="transmembrane region" description="Helical" evidence="7">
    <location>
        <begin position="713"/>
        <end position="735"/>
    </location>
</feature>
<dbReference type="PROSITE" id="PS50850">
    <property type="entry name" value="MFS"/>
    <property type="match status" value="1"/>
</dbReference>
<name>A0A6A5XYT7_9PLEO</name>
<dbReference type="SUPFAM" id="SSF57701">
    <property type="entry name" value="Zn2/Cys6 DNA-binding domain"/>
    <property type="match status" value="1"/>
</dbReference>
<keyword evidence="6" id="KW-0539">Nucleus</keyword>
<dbReference type="SMART" id="SM00066">
    <property type="entry name" value="GAL4"/>
    <property type="match status" value="1"/>
</dbReference>
<dbReference type="Pfam" id="PF07690">
    <property type="entry name" value="MFS_1"/>
    <property type="match status" value="1"/>
</dbReference>
<dbReference type="PROSITE" id="PS50048">
    <property type="entry name" value="ZN2_CY6_FUNGAL_2"/>
    <property type="match status" value="1"/>
</dbReference>
<dbReference type="GO" id="GO:0008270">
    <property type="term" value="F:zinc ion binding"/>
    <property type="evidence" value="ECO:0007669"/>
    <property type="project" value="InterPro"/>
</dbReference>
<gene>
    <name evidence="10" type="ORF">BU24DRAFT_343015</name>
</gene>
<dbReference type="EMBL" id="ML978068">
    <property type="protein sequence ID" value="KAF2017871.1"/>
    <property type="molecule type" value="Genomic_DNA"/>
</dbReference>
<dbReference type="GeneID" id="54280743"/>
<evidence type="ECO:0000256" key="6">
    <source>
        <dbReference type="ARBA" id="ARBA00023242"/>
    </source>
</evidence>
<dbReference type="GO" id="GO:0005886">
    <property type="term" value="C:plasma membrane"/>
    <property type="evidence" value="ECO:0007669"/>
    <property type="project" value="TreeGrafter"/>
</dbReference>
<reference evidence="10" key="1">
    <citation type="journal article" date="2020" name="Stud. Mycol.">
        <title>101 Dothideomycetes genomes: a test case for predicting lifestyles and emergence of pathogens.</title>
        <authorList>
            <person name="Haridas S."/>
            <person name="Albert R."/>
            <person name="Binder M."/>
            <person name="Bloem J."/>
            <person name="Labutti K."/>
            <person name="Salamov A."/>
            <person name="Andreopoulos B."/>
            <person name="Baker S."/>
            <person name="Barry K."/>
            <person name="Bills G."/>
            <person name="Bluhm B."/>
            <person name="Cannon C."/>
            <person name="Castanera R."/>
            <person name="Culley D."/>
            <person name="Daum C."/>
            <person name="Ezra D."/>
            <person name="Gonzalez J."/>
            <person name="Henrissat B."/>
            <person name="Kuo A."/>
            <person name="Liang C."/>
            <person name="Lipzen A."/>
            <person name="Lutzoni F."/>
            <person name="Magnuson J."/>
            <person name="Mondo S."/>
            <person name="Nolan M."/>
            <person name="Ohm R."/>
            <person name="Pangilinan J."/>
            <person name="Park H.-J."/>
            <person name="Ramirez L."/>
            <person name="Alfaro M."/>
            <person name="Sun H."/>
            <person name="Tritt A."/>
            <person name="Yoshinaga Y."/>
            <person name="Zwiers L.-H."/>
            <person name="Turgeon B."/>
            <person name="Goodwin S."/>
            <person name="Spatafora J."/>
            <person name="Crous P."/>
            <person name="Grigoriev I."/>
        </authorList>
    </citation>
    <scope>NUCLEOTIDE SEQUENCE</scope>
    <source>
        <strain evidence="10">CBS 175.79</strain>
    </source>
</reference>
<dbReference type="GO" id="GO:0022857">
    <property type="term" value="F:transmembrane transporter activity"/>
    <property type="evidence" value="ECO:0007669"/>
    <property type="project" value="InterPro"/>
</dbReference>
<protein>
    <submittedName>
        <fullName evidence="10">MFS general substrate transporter</fullName>
    </submittedName>
</protein>
<keyword evidence="3 7" id="KW-0812">Transmembrane</keyword>
<feature type="transmembrane region" description="Helical" evidence="7">
    <location>
        <begin position="780"/>
        <end position="799"/>
    </location>
</feature>
<dbReference type="RefSeq" id="XP_033386210.1">
    <property type="nucleotide sequence ID" value="XM_033523346.1"/>
</dbReference>
<evidence type="ECO:0000256" key="4">
    <source>
        <dbReference type="ARBA" id="ARBA00022989"/>
    </source>
</evidence>
<keyword evidence="2" id="KW-0813">Transport</keyword>
<dbReference type="Gene3D" id="1.20.1250.20">
    <property type="entry name" value="MFS general substrate transporter like domains"/>
    <property type="match status" value="1"/>
</dbReference>
<dbReference type="InterPro" id="IPR011701">
    <property type="entry name" value="MFS"/>
</dbReference>
<accession>A0A6A5XYT7</accession>
<sequence length="907" mass="100453">MASSRYKVSRQRSCGHCMKAKRKCQGGPGTCVRCVKRGLDCTYFSENPQSQASTRFSTDDPHRIDTLPGCTTISPDAQASVSLSPPTELLDFSNLDIYCPIDANDIKNRWLNTFIPIPGQKVKEYPSSISAFIVRILESYVGITTSGRGYPPFVHHSQIEAASMKPLITCLKVVRICRDPHQTSEHSTIEVLRSEMDKLAGCYTDLDGIELLAAFQSYLIYTMVILFKYPENSRPFLRETMVHLQELACLSSQEGLLCKKENTGSRPRWEEWLVVEAKRRTLFTMYLVDSVLSSQDGQPTFLGTELRGLPASGDRFLWKATSRIEWERFYDVHLADWNGEGLRIDELWPVPEDLEDSGIQERRRRVNLWLETVDEFGTALFTVTSITHGNMIAFSQPSNPNIIIMSSENFPGDSSNAIPNQHIAKEPYSIFDRAQKALIVIIVATAATFSGFASNIYFPAIPNIARDLDVSIDLINLTVTSYLIFQGLAPSLWGPISDVKGRRVAYTCTFLVFLGACIALAETKNLATLIVFRCLQSTGSASTIAIGSGVIGDITTRDERGGYMGIFQAGLLAPVAIGPIIGGALAASLGWRAIFWFLAIYSGVFLIILFAFLPETLRSIVGNGSRHPSTFSARFPLSVFQKTTKVKWDRNPSSPETMEKKPIDITGPLRILFSKQALPIILFLAIHYAVWQMSITAMSPLFEQHYGLSESEIGLTFIANGVGSIIGTLTTGKMLDIDYRRVKTRYEERITQNIETGDANELASSEVQEKFPLEEARLRLVPVFSVIQFISVLIFGWTIQYSDHITFAAPIITTFVTGWTAVSTQSIIMTYLVDAFPDRSAAASASINLARCLLAAGGTSFVMPLINHSSVAIAFTACSVVQVVSLIGLGLQRRFGMKWRTESSTAH</sequence>
<feature type="transmembrane region" description="Helical" evidence="7">
    <location>
        <begin position="845"/>
        <end position="866"/>
    </location>
</feature>
<dbReference type="InterPro" id="IPR020846">
    <property type="entry name" value="MFS_dom"/>
</dbReference>
<feature type="transmembrane region" description="Helical" evidence="7">
    <location>
        <begin position="470"/>
        <end position="492"/>
    </location>
</feature>
<proteinExistence type="predicted"/>
<evidence type="ECO:0000256" key="7">
    <source>
        <dbReference type="SAM" id="Phobius"/>
    </source>
</evidence>
<keyword evidence="11" id="KW-1185">Reference proteome</keyword>
<evidence type="ECO:0000259" key="8">
    <source>
        <dbReference type="PROSITE" id="PS50048"/>
    </source>
</evidence>
<dbReference type="InterPro" id="IPR036259">
    <property type="entry name" value="MFS_trans_sf"/>
</dbReference>
<feature type="transmembrane region" description="Helical" evidence="7">
    <location>
        <begin position="680"/>
        <end position="701"/>
    </location>
</feature>
<feature type="domain" description="Zn(2)-C6 fungal-type" evidence="8">
    <location>
        <begin position="13"/>
        <end position="43"/>
    </location>
</feature>
<feature type="transmembrane region" description="Helical" evidence="7">
    <location>
        <begin position="872"/>
        <end position="891"/>
    </location>
</feature>
<feature type="transmembrane region" description="Helical" evidence="7">
    <location>
        <begin position="563"/>
        <end position="587"/>
    </location>
</feature>
<keyword evidence="5 7" id="KW-0472">Membrane</keyword>
<feature type="transmembrane region" description="Helical" evidence="7">
    <location>
        <begin position="593"/>
        <end position="613"/>
    </location>
</feature>
<dbReference type="CDD" id="cd17323">
    <property type="entry name" value="MFS_Tpo1_MDR_like"/>
    <property type="match status" value="1"/>
</dbReference>
<feature type="domain" description="Major facilitator superfamily (MFS) profile" evidence="9">
    <location>
        <begin position="439"/>
        <end position="894"/>
    </location>
</feature>
<dbReference type="Pfam" id="PF00172">
    <property type="entry name" value="Zn_clus"/>
    <property type="match status" value="1"/>
</dbReference>
<dbReference type="PANTHER" id="PTHR23502:SF151">
    <property type="entry name" value="MAJOR FACILITATOR SUPERFAMILY (MFS) PROFILE DOMAIN-CONTAINING PROTEIN"/>
    <property type="match status" value="1"/>
</dbReference>
<evidence type="ECO:0000256" key="3">
    <source>
        <dbReference type="ARBA" id="ARBA00022692"/>
    </source>
</evidence>
<dbReference type="InterPro" id="IPR036864">
    <property type="entry name" value="Zn2-C6_fun-type_DNA-bd_sf"/>
</dbReference>
<dbReference type="CDD" id="cd00067">
    <property type="entry name" value="GAL4"/>
    <property type="match status" value="1"/>
</dbReference>
<feature type="transmembrane region" description="Helical" evidence="7">
    <location>
        <begin position="504"/>
        <end position="521"/>
    </location>
</feature>
<dbReference type="Proteomes" id="UP000799778">
    <property type="component" value="Unassembled WGS sequence"/>
</dbReference>
<evidence type="ECO:0000256" key="5">
    <source>
        <dbReference type="ARBA" id="ARBA00023136"/>
    </source>
</evidence>
<feature type="transmembrane region" description="Helical" evidence="7">
    <location>
        <begin position="805"/>
        <end position="833"/>
    </location>
</feature>
<dbReference type="Gene3D" id="4.10.240.10">
    <property type="entry name" value="Zn(2)-C6 fungal-type DNA-binding domain"/>
    <property type="match status" value="1"/>
</dbReference>
<evidence type="ECO:0000313" key="11">
    <source>
        <dbReference type="Proteomes" id="UP000799778"/>
    </source>
</evidence>
<feature type="transmembrane region" description="Helical" evidence="7">
    <location>
        <begin position="527"/>
        <end position="551"/>
    </location>
</feature>
<organism evidence="10 11">
    <name type="scientific">Aaosphaeria arxii CBS 175.79</name>
    <dbReference type="NCBI Taxonomy" id="1450172"/>
    <lineage>
        <taxon>Eukaryota</taxon>
        <taxon>Fungi</taxon>
        <taxon>Dikarya</taxon>
        <taxon>Ascomycota</taxon>
        <taxon>Pezizomycotina</taxon>
        <taxon>Dothideomycetes</taxon>
        <taxon>Pleosporomycetidae</taxon>
        <taxon>Pleosporales</taxon>
        <taxon>Pleosporales incertae sedis</taxon>
        <taxon>Aaosphaeria</taxon>
    </lineage>
</organism>
<dbReference type="GO" id="GO:0000981">
    <property type="term" value="F:DNA-binding transcription factor activity, RNA polymerase II-specific"/>
    <property type="evidence" value="ECO:0007669"/>
    <property type="project" value="InterPro"/>
</dbReference>
<comment type="subcellular location">
    <subcellularLocation>
        <location evidence="1">Membrane</location>
        <topology evidence="1">Multi-pass membrane protein</topology>
    </subcellularLocation>
</comment>
<evidence type="ECO:0000256" key="2">
    <source>
        <dbReference type="ARBA" id="ARBA00022448"/>
    </source>
</evidence>